<feature type="transmembrane region" description="Helical" evidence="1">
    <location>
        <begin position="54"/>
        <end position="75"/>
    </location>
</feature>
<evidence type="ECO:0000313" key="3">
    <source>
        <dbReference type="Proteomes" id="UP000001822"/>
    </source>
</evidence>
<dbReference type="EMBL" id="CP000383">
    <property type="protein sequence ID" value="ABG57513.1"/>
    <property type="molecule type" value="Genomic_DNA"/>
</dbReference>
<evidence type="ECO:0000313" key="2">
    <source>
        <dbReference type="EMBL" id="ABG57513.1"/>
    </source>
</evidence>
<dbReference type="AlphaFoldDB" id="A0A6N4SML8"/>
<reference evidence="2 3" key="1">
    <citation type="journal article" date="2007" name="Appl. Environ. Microbiol.">
        <title>Genome sequence of the cellulolytic gliding bacterium Cytophaga hutchinsonii.</title>
        <authorList>
            <person name="Xie G."/>
            <person name="Bruce D.C."/>
            <person name="Challacombe J.F."/>
            <person name="Chertkov O."/>
            <person name="Detter J.C."/>
            <person name="Gilna P."/>
            <person name="Han C.S."/>
            <person name="Lucas S."/>
            <person name="Misra M."/>
            <person name="Myers G.L."/>
            <person name="Richardson P."/>
            <person name="Tapia R."/>
            <person name="Thayer N."/>
            <person name="Thompson L.S."/>
            <person name="Brettin T.S."/>
            <person name="Henrissat B."/>
            <person name="Wilson D.B."/>
            <person name="McBride M.J."/>
        </authorList>
    </citation>
    <scope>NUCLEOTIDE SEQUENCE [LARGE SCALE GENOMIC DNA]</scope>
    <source>
        <strain evidence="3">ATCC 33406 / DSM 1761 / CIP 103989 / NBRC 15051 / NCIMB 9469 / D465</strain>
    </source>
</reference>
<evidence type="ECO:0008006" key="4">
    <source>
        <dbReference type="Google" id="ProtNLM"/>
    </source>
</evidence>
<keyword evidence="1" id="KW-0472">Membrane</keyword>
<dbReference type="KEGG" id="chu:CHU_0221"/>
<keyword evidence="1" id="KW-0812">Transmembrane</keyword>
<feature type="transmembrane region" description="Helical" evidence="1">
    <location>
        <begin position="12"/>
        <end position="33"/>
    </location>
</feature>
<evidence type="ECO:0000256" key="1">
    <source>
        <dbReference type="SAM" id="Phobius"/>
    </source>
</evidence>
<dbReference type="OrthoDB" id="9776669at2"/>
<sequence>MMILYWFYNMPGFIAFIFITGFFPLFGLLGLYVSRKTFYKNRTYSQDRNDQVAFFMSILGVFYGITLGLVAVGTWENFESVQDKVANEAATLGALYRDVSALPEPFRSNIQLSLKNYTQDVITKDWPLQQKGATPSVTLNHLYTIQQMLYTFQPTTKSQEILLTEAVGKFNELVMLRRLRMMSIGNGLPNAIWLVSIIGALICISFCWFLSMEDYKIHMTLTALCAFFIGTMIFLIVMMDNPYVGEIAISPESFELVQKELMR</sequence>
<organism evidence="2 3">
    <name type="scientific">Cytophaga hutchinsonii (strain ATCC 33406 / DSM 1761 / CIP 103989 / NBRC 15051 / NCIMB 9469 / D465)</name>
    <dbReference type="NCBI Taxonomy" id="269798"/>
    <lineage>
        <taxon>Bacteria</taxon>
        <taxon>Pseudomonadati</taxon>
        <taxon>Bacteroidota</taxon>
        <taxon>Cytophagia</taxon>
        <taxon>Cytophagales</taxon>
        <taxon>Cytophagaceae</taxon>
        <taxon>Cytophaga</taxon>
    </lineage>
</organism>
<feature type="transmembrane region" description="Helical" evidence="1">
    <location>
        <begin position="191"/>
        <end position="210"/>
    </location>
</feature>
<dbReference type="InterPro" id="IPR025333">
    <property type="entry name" value="DUF4239"/>
</dbReference>
<dbReference type="Proteomes" id="UP000001822">
    <property type="component" value="Chromosome"/>
</dbReference>
<gene>
    <name evidence="2" type="ordered locus">CHU_0221</name>
</gene>
<name>A0A6N4SML8_CYTH3</name>
<keyword evidence="3" id="KW-1185">Reference proteome</keyword>
<accession>A0A6N4SML8</accession>
<proteinExistence type="predicted"/>
<keyword evidence="1" id="KW-1133">Transmembrane helix</keyword>
<protein>
    <recommendedName>
        <fullName evidence="4">Integral membrane protein</fullName>
    </recommendedName>
</protein>
<dbReference type="Pfam" id="PF14023">
    <property type="entry name" value="Bestrophin-like"/>
    <property type="match status" value="1"/>
</dbReference>
<feature type="transmembrane region" description="Helical" evidence="1">
    <location>
        <begin position="217"/>
        <end position="237"/>
    </location>
</feature>